<proteinExistence type="predicted"/>
<organism evidence="1 2">
    <name type="scientific">Algoriphagus ornithinivorans</name>
    <dbReference type="NCBI Taxonomy" id="226506"/>
    <lineage>
        <taxon>Bacteria</taxon>
        <taxon>Pseudomonadati</taxon>
        <taxon>Bacteroidota</taxon>
        <taxon>Cytophagia</taxon>
        <taxon>Cytophagales</taxon>
        <taxon>Cyclobacteriaceae</taxon>
        <taxon>Algoriphagus</taxon>
    </lineage>
</organism>
<protein>
    <recommendedName>
        <fullName evidence="3">DUF4221 domain-containing protein</fullName>
    </recommendedName>
</protein>
<evidence type="ECO:0008006" key="3">
    <source>
        <dbReference type="Google" id="ProtNLM"/>
    </source>
</evidence>
<evidence type="ECO:0000313" key="1">
    <source>
        <dbReference type="EMBL" id="SFO46680.1"/>
    </source>
</evidence>
<dbReference type="EMBL" id="FOVW01000007">
    <property type="protein sequence ID" value="SFO46680.1"/>
    <property type="molecule type" value="Genomic_DNA"/>
</dbReference>
<dbReference type="STRING" id="226506.SAMN04488519_1073"/>
<reference evidence="2" key="1">
    <citation type="submission" date="2016-10" db="EMBL/GenBank/DDBJ databases">
        <authorList>
            <person name="Varghese N."/>
            <person name="Submissions S."/>
        </authorList>
    </citation>
    <scope>NUCLEOTIDE SEQUENCE [LARGE SCALE GENOMIC DNA]</scope>
    <source>
        <strain evidence="2">DSM 15282</strain>
    </source>
</reference>
<gene>
    <name evidence="1" type="ORF">SAMN04488519_1073</name>
</gene>
<evidence type="ECO:0000313" key="2">
    <source>
        <dbReference type="Proteomes" id="UP000199564"/>
    </source>
</evidence>
<dbReference type="Proteomes" id="UP000199564">
    <property type="component" value="Unassembled WGS sequence"/>
</dbReference>
<dbReference type="AlphaFoldDB" id="A0A1I5HF49"/>
<name>A0A1I5HF49_9BACT</name>
<dbReference type="Pfam" id="PF13970">
    <property type="entry name" value="DUF4221"/>
    <property type="match status" value="1"/>
</dbReference>
<dbReference type="InterPro" id="IPR025316">
    <property type="entry name" value="DUF4221"/>
</dbReference>
<accession>A0A1I5HF49</accession>
<sequence length="409" mass="47936">MAVRNGTVNENIIYLGLLLKNSRMKSLFVFCISLLIFSCSEKYKKVNLIKLDSYSQKVIPINNLSTEFSILSQLSFREDGEVLFIHLNYFDSDPNYLFVNSLDDPEMDLVLKFDGRGPNEVGGVTDFYFHDYDSIFLIDRYRYQVSLADSSGEVLKRYRLKENDSNMPGEDSVLPWVTSKSRIFKRGRYLYIPCIPDQDPFKSQYKRNNLLIKLDLKSGDYTTLLGYPELYQTGDFWGNPDHILPSISHSDDPDFMLVSFPLADSIYKLNLKTEEMEPYFLMRSDQLDPPVFIDFKDIQSDRMIQYQYGTDYYFSFNYDPFRMLYWRVVYKKYDDESLNRIVNRKGAGKANKKYMIVYDKNLNRIGEFGLDSIPKFGGFDFIILKDGPYISVTPEDVEDEKVFQRIIIE</sequence>
<keyword evidence="2" id="KW-1185">Reference proteome</keyword>